<reference evidence="3" key="3">
    <citation type="submission" date="2015-06" db="UniProtKB">
        <authorList>
            <consortium name="EnsemblMetazoa"/>
        </authorList>
    </citation>
    <scope>IDENTIFICATION</scope>
</reference>
<proteinExistence type="predicted"/>
<dbReference type="EnsemblMetazoa" id="CapteT219931">
    <property type="protein sequence ID" value="CapteP219931"/>
    <property type="gene ID" value="CapteG219931"/>
</dbReference>
<keyword evidence="1" id="KW-0479">Metal-binding</keyword>
<dbReference type="Gene3D" id="1.10.4080.10">
    <property type="entry name" value="ADP-ribosylation/Crystallin J1"/>
    <property type="match status" value="1"/>
</dbReference>
<keyword evidence="4" id="KW-1185">Reference proteome</keyword>
<dbReference type="GO" id="GO:0046872">
    <property type="term" value="F:metal ion binding"/>
    <property type="evidence" value="ECO:0007669"/>
    <property type="project" value="UniProtKB-KW"/>
</dbReference>
<evidence type="ECO:0000313" key="3">
    <source>
        <dbReference type="EnsemblMetazoa" id="CapteP219931"/>
    </source>
</evidence>
<dbReference type="SUPFAM" id="SSF101478">
    <property type="entry name" value="ADP-ribosylglycohydrolase"/>
    <property type="match status" value="1"/>
</dbReference>
<dbReference type="OrthoDB" id="2021138at2759"/>
<organism evidence="2">
    <name type="scientific">Capitella teleta</name>
    <name type="common">Polychaete worm</name>
    <dbReference type="NCBI Taxonomy" id="283909"/>
    <lineage>
        <taxon>Eukaryota</taxon>
        <taxon>Metazoa</taxon>
        <taxon>Spiralia</taxon>
        <taxon>Lophotrochozoa</taxon>
        <taxon>Annelida</taxon>
        <taxon>Polychaeta</taxon>
        <taxon>Sedentaria</taxon>
        <taxon>Scolecida</taxon>
        <taxon>Capitellidae</taxon>
        <taxon>Capitella</taxon>
    </lineage>
</organism>
<accession>R7UV14</accession>
<feature type="binding site" evidence="1">
    <location>
        <position position="57"/>
    </location>
    <ligand>
        <name>Mg(2+)</name>
        <dbReference type="ChEBI" id="CHEBI:18420"/>
        <label>1</label>
    </ligand>
</feature>
<feature type="binding site" evidence="1">
    <location>
        <position position="288"/>
    </location>
    <ligand>
        <name>Mg(2+)</name>
        <dbReference type="ChEBI" id="CHEBI:18420"/>
        <label>1</label>
    </ligand>
</feature>
<comment type="cofactor">
    <cofactor evidence="1">
        <name>Mg(2+)</name>
        <dbReference type="ChEBI" id="CHEBI:18420"/>
    </cofactor>
    <text evidence="1">Binds 2 magnesium ions per subunit.</text>
</comment>
<reference evidence="4" key="1">
    <citation type="submission" date="2012-12" db="EMBL/GenBank/DDBJ databases">
        <authorList>
            <person name="Hellsten U."/>
            <person name="Grimwood J."/>
            <person name="Chapman J.A."/>
            <person name="Shapiro H."/>
            <person name="Aerts A."/>
            <person name="Otillar R.P."/>
            <person name="Terry A.Y."/>
            <person name="Boore J.L."/>
            <person name="Simakov O."/>
            <person name="Marletaz F."/>
            <person name="Cho S.-J."/>
            <person name="Edsinger-Gonzales E."/>
            <person name="Havlak P."/>
            <person name="Kuo D.-H."/>
            <person name="Larsson T."/>
            <person name="Lv J."/>
            <person name="Arendt D."/>
            <person name="Savage R."/>
            <person name="Osoegawa K."/>
            <person name="de Jong P."/>
            <person name="Lindberg D.R."/>
            <person name="Seaver E.C."/>
            <person name="Weisblat D.A."/>
            <person name="Putnam N.H."/>
            <person name="Grigoriev I.V."/>
            <person name="Rokhsar D.S."/>
        </authorList>
    </citation>
    <scope>NUCLEOTIDE SEQUENCE</scope>
    <source>
        <strain evidence="4">I ESC-2004</strain>
    </source>
</reference>
<dbReference type="InterPro" id="IPR036705">
    <property type="entry name" value="Ribosyl_crysJ1_sf"/>
</dbReference>
<dbReference type="HOGENOM" id="CLU_024566_9_1_1"/>
<dbReference type="InterPro" id="IPR005502">
    <property type="entry name" value="Ribosyl_crysJ1"/>
</dbReference>
<protein>
    <recommendedName>
        <fullName evidence="5">ADP-ribosylglycohydrolase</fullName>
    </recommendedName>
</protein>
<dbReference type="InterPro" id="IPR050792">
    <property type="entry name" value="ADP-ribosylglycohydrolase"/>
</dbReference>
<evidence type="ECO:0008006" key="5">
    <source>
        <dbReference type="Google" id="ProtNLM"/>
    </source>
</evidence>
<dbReference type="EMBL" id="AMQN01020614">
    <property type="status" value="NOT_ANNOTATED_CDS"/>
    <property type="molecule type" value="Genomic_DNA"/>
</dbReference>
<evidence type="ECO:0000313" key="4">
    <source>
        <dbReference type="Proteomes" id="UP000014760"/>
    </source>
</evidence>
<feature type="binding site" evidence="1">
    <location>
        <position position="58"/>
    </location>
    <ligand>
        <name>Mg(2+)</name>
        <dbReference type="ChEBI" id="CHEBI:18420"/>
        <label>1</label>
    </ligand>
</feature>
<dbReference type="OMA" id="SHWRDGM"/>
<sequence length="355" mass="39474">MRATIYGNCIGDAIGLLSEFMSKEMAHEEYGKKAGKMEYKHKLEDVHRLRWKNGDWTDDSDQMILIMDSIVDCGGEVDPVDYAKKLRFWVENGFPELGDAGGIGLGQTTHRVVRCTNFTTDPFASSSAIWERSNRHAAPNGAVMRTSVVGTHRYQSLEAVKKNAMDFCKVTHFSPKCQASTIAVSTAVALMLQRPERLIKKSGAYDVQKLIGEAYDQAKTVFEGDDESRQAEQEELHKVLFCKNIDEHELADDPKIGYTYKTLGAGFWALQQTDFRKALETIILEGGDADTNGAVAGALLGCKLGLKGLPRSWLKDLVHKEWLDKKIERYFNVINGSNVKESSLVEEGATGPAEQ</sequence>
<dbReference type="PANTHER" id="PTHR16222:SF40">
    <property type="entry name" value="ADP-RIBOSYLGLYCOHYDROLASE"/>
    <property type="match status" value="1"/>
</dbReference>
<dbReference type="PANTHER" id="PTHR16222">
    <property type="entry name" value="ADP-RIBOSYLGLYCOHYDROLASE"/>
    <property type="match status" value="1"/>
</dbReference>
<feature type="binding site" evidence="1">
    <location>
        <position position="291"/>
    </location>
    <ligand>
        <name>Mg(2+)</name>
        <dbReference type="ChEBI" id="CHEBI:18420"/>
        <label>1</label>
    </ligand>
</feature>
<feature type="binding site" evidence="1">
    <location>
        <position position="59"/>
    </location>
    <ligand>
        <name>Mg(2+)</name>
        <dbReference type="ChEBI" id="CHEBI:18420"/>
        <label>1</label>
    </ligand>
</feature>
<dbReference type="AlphaFoldDB" id="R7UV14"/>
<dbReference type="Pfam" id="PF03747">
    <property type="entry name" value="ADP_ribosyl_GH"/>
    <property type="match status" value="1"/>
</dbReference>
<evidence type="ECO:0000313" key="2">
    <source>
        <dbReference type="EMBL" id="ELU10478.1"/>
    </source>
</evidence>
<dbReference type="EMBL" id="KB297449">
    <property type="protein sequence ID" value="ELU10478.1"/>
    <property type="molecule type" value="Genomic_DNA"/>
</dbReference>
<keyword evidence="1" id="KW-0460">Magnesium</keyword>
<reference evidence="2 4" key="2">
    <citation type="journal article" date="2013" name="Nature">
        <title>Insights into bilaterian evolution from three spiralian genomes.</title>
        <authorList>
            <person name="Simakov O."/>
            <person name="Marletaz F."/>
            <person name="Cho S.J."/>
            <person name="Edsinger-Gonzales E."/>
            <person name="Havlak P."/>
            <person name="Hellsten U."/>
            <person name="Kuo D.H."/>
            <person name="Larsson T."/>
            <person name="Lv J."/>
            <person name="Arendt D."/>
            <person name="Savage R."/>
            <person name="Osoegawa K."/>
            <person name="de Jong P."/>
            <person name="Grimwood J."/>
            <person name="Chapman J.A."/>
            <person name="Shapiro H."/>
            <person name="Aerts A."/>
            <person name="Otillar R.P."/>
            <person name="Terry A.Y."/>
            <person name="Boore J.L."/>
            <person name="Grigoriev I.V."/>
            <person name="Lindberg D.R."/>
            <person name="Seaver E.C."/>
            <person name="Weisblat D.A."/>
            <person name="Putnam N.H."/>
            <person name="Rokhsar D.S."/>
        </authorList>
    </citation>
    <scope>NUCLEOTIDE SEQUENCE</scope>
    <source>
        <strain evidence="2 4">I ESC-2004</strain>
    </source>
</reference>
<dbReference type="Proteomes" id="UP000014760">
    <property type="component" value="Unassembled WGS sequence"/>
</dbReference>
<feature type="binding site" evidence="1">
    <location>
        <position position="290"/>
    </location>
    <ligand>
        <name>Mg(2+)</name>
        <dbReference type="ChEBI" id="CHEBI:18420"/>
        <label>1</label>
    </ligand>
</feature>
<evidence type="ECO:0000256" key="1">
    <source>
        <dbReference type="PIRSR" id="PIRSR605502-1"/>
    </source>
</evidence>
<gene>
    <name evidence="2" type="ORF">CAPTEDRAFT_219931</name>
</gene>
<dbReference type="STRING" id="283909.R7UV14"/>
<name>R7UV14_CAPTE</name>